<organism evidence="1 2">
    <name type="scientific">Craurococcus roseus</name>
    <dbReference type="NCBI Taxonomy" id="77585"/>
    <lineage>
        <taxon>Bacteria</taxon>
        <taxon>Pseudomonadati</taxon>
        <taxon>Pseudomonadota</taxon>
        <taxon>Alphaproteobacteria</taxon>
        <taxon>Acetobacterales</taxon>
        <taxon>Acetobacteraceae</taxon>
        <taxon>Craurococcus</taxon>
    </lineage>
</organism>
<sequence>MPDPFDSLLRPLGLSRPFGLLRDAAWTAEQLGRSALGQERLRVAVTGLSRSGKTVFITSLLANLLAAGQGRRVLPALEAASGGRLRDVRLVPAVAQTVPRFDLPGHLAALAADPPAWPGRTEDLSTVELTLTLERSSWIGGGLLGRRTVTLELLDYPGEWLLDLPMLSQDYAAWSAATLDRLRREPRASACAAFLSFVDALPAAAPAEEALARRGYTLYRDALRACRDDLGMRLLQPGRALNPGPRGEAPILWFFPLPHPDDSGLSDLLRQRFDAYLADQRENFFEPYFRRFRRQAVLVDVLGALHAGQAAFEDTADALAAIAAALREEESWLDRLLGVGPERVAFAATKADHVPSRQRDALAALLDSLVGTAPGTPSSVHVIASVRCTEDDVATLEGRPVAAVRGVLLENGRSARVYPGEVPLRPPEPGYWQHGFFRMPEFQPPRLDPAGTAGVPHIGLDTLLARLIGDLL</sequence>
<reference evidence="1 2" key="1">
    <citation type="journal article" date="2019" name="Int. J. Syst. Evol. Microbiol.">
        <title>The Global Catalogue of Microorganisms (GCM) 10K type strain sequencing project: providing services to taxonomists for standard genome sequencing and annotation.</title>
        <authorList>
            <consortium name="The Broad Institute Genomics Platform"/>
            <consortium name="The Broad Institute Genome Sequencing Center for Infectious Disease"/>
            <person name="Wu L."/>
            <person name="Ma J."/>
        </authorList>
    </citation>
    <scope>NUCLEOTIDE SEQUENCE [LARGE SCALE GENOMIC DNA]</scope>
    <source>
        <strain evidence="1 2">JCM 9933</strain>
    </source>
</reference>
<gene>
    <name evidence="1" type="ORF">GCM10009416_45100</name>
</gene>
<protein>
    <submittedName>
        <fullName evidence="1">YcjX family protein</fullName>
    </submittedName>
</protein>
<accession>A0ABN1G1S7</accession>
<dbReference type="InterPro" id="IPR007413">
    <property type="entry name" value="YcjX-like"/>
</dbReference>
<evidence type="ECO:0000313" key="2">
    <source>
        <dbReference type="Proteomes" id="UP001501588"/>
    </source>
</evidence>
<keyword evidence="2" id="KW-1185">Reference proteome</keyword>
<dbReference type="Pfam" id="PF04317">
    <property type="entry name" value="DUF463"/>
    <property type="match status" value="1"/>
</dbReference>
<dbReference type="PANTHER" id="PTHR38605">
    <property type="entry name" value="ATPASE-RELATED"/>
    <property type="match status" value="1"/>
</dbReference>
<evidence type="ECO:0000313" key="1">
    <source>
        <dbReference type="EMBL" id="GAA0602205.1"/>
    </source>
</evidence>
<name>A0ABN1G1S7_9PROT</name>
<proteinExistence type="predicted"/>
<dbReference type="Proteomes" id="UP001501588">
    <property type="component" value="Unassembled WGS sequence"/>
</dbReference>
<comment type="caution">
    <text evidence="1">The sequence shown here is derived from an EMBL/GenBank/DDBJ whole genome shotgun (WGS) entry which is preliminary data.</text>
</comment>
<dbReference type="PANTHER" id="PTHR38605:SF1">
    <property type="entry name" value="ATPASE"/>
    <property type="match status" value="1"/>
</dbReference>
<dbReference type="EMBL" id="BAAAFZ010000080">
    <property type="protein sequence ID" value="GAA0602205.1"/>
    <property type="molecule type" value="Genomic_DNA"/>
</dbReference>
<dbReference type="RefSeq" id="WP_343897679.1">
    <property type="nucleotide sequence ID" value="NZ_BAAAFZ010000080.1"/>
</dbReference>
<dbReference type="PIRSF" id="PIRSF019381">
    <property type="entry name" value="YcjX"/>
    <property type="match status" value="1"/>
</dbReference>